<keyword evidence="3" id="KW-1185">Reference proteome</keyword>
<name>A0AAE4Y9W0_9RHOB</name>
<sequence length="66" mass="7607">MELALSLPRRRRPWSGLVRALTLHRSRRGLAALDDHMLRDIGLTRAEAEAEAERPLWDAPGHWQAR</sequence>
<proteinExistence type="predicted"/>
<dbReference type="AlphaFoldDB" id="A0AAE4Y9W0"/>
<evidence type="ECO:0000259" key="1">
    <source>
        <dbReference type="Pfam" id="PF06568"/>
    </source>
</evidence>
<organism evidence="2 3">
    <name type="scientific">Stagnihabitans tardus</name>
    <dbReference type="NCBI Taxonomy" id="2699202"/>
    <lineage>
        <taxon>Bacteria</taxon>
        <taxon>Pseudomonadati</taxon>
        <taxon>Pseudomonadota</taxon>
        <taxon>Alphaproteobacteria</taxon>
        <taxon>Rhodobacterales</taxon>
        <taxon>Paracoccaceae</taxon>
        <taxon>Stagnihabitans</taxon>
    </lineage>
</organism>
<dbReference type="Proteomes" id="UP001193501">
    <property type="component" value="Unassembled WGS sequence"/>
</dbReference>
<dbReference type="Pfam" id="PF06568">
    <property type="entry name" value="YjiS-like"/>
    <property type="match status" value="1"/>
</dbReference>
<accession>A0AAE4Y9W0</accession>
<evidence type="ECO:0000313" key="2">
    <source>
        <dbReference type="EMBL" id="NBZ88666.1"/>
    </source>
</evidence>
<comment type="caution">
    <text evidence="2">The sequence shown here is derived from an EMBL/GenBank/DDBJ whole genome shotgun (WGS) entry which is preliminary data.</text>
</comment>
<reference evidence="2" key="1">
    <citation type="submission" date="2020-01" db="EMBL/GenBank/DDBJ databases">
        <authorList>
            <person name="Chen W.-M."/>
        </authorList>
    </citation>
    <scope>NUCLEOTIDE SEQUENCE</scope>
    <source>
        <strain evidence="2">CYK-10</strain>
    </source>
</reference>
<gene>
    <name evidence="2" type="ORF">GV832_13820</name>
</gene>
<feature type="domain" description="YjiS-like" evidence="1">
    <location>
        <begin position="17"/>
        <end position="49"/>
    </location>
</feature>
<dbReference type="RefSeq" id="WP_227754418.1">
    <property type="nucleotide sequence ID" value="NZ_JAABNR010000012.1"/>
</dbReference>
<protein>
    <submittedName>
        <fullName evidence="2">DUF1127 domain-containing protein</fullName>
    </submittedName>
</protein>
<evidence type="ECO:0000313" key="3">
    <source>
        <dbReference type="Proteomes" id="UP001193501"/>
    </source>
</evidence>
<dbReference type="EMBL" id="JAABNR010000012">
    <property type="protein sequence ID" value="NBZ88666.1"/>
    <property type="molecule type" value="Genomic_DNA"/>
</dbReference>
<dbReference type="InterPro" id="IPR009506">
    <property type="entry name" value="YjiS-like"/>
</dbReference>